<dbReference type="AlphaFoldDB" id="A0A6A6JLH7"/>
<feature type="region of interest" description="Disordered" evidence="1">
    <location>
        <begin position="177"/>
        <end position="205"/>
    </location>
</feature>
<dbReference type="GeneID" id="54547775"/>
<feature type="compositionally biased region" description="Low complexity" evidence="1">
    <location>
        <begin position="107"/>
        <end position="117"/>
    </location>
</feature>
<reference evidence="2" key="1">
    <citation type="journal article" date="2020" name="Stud. Mycol.">
        <title>101 Dothideomycetes genomes: a test case for predicting lifestyles and emergence of pathogens.</title>
        <authorList>
            <person name="Haridas S."/>
            <person name="Albert R."/>
            <person name="Binder M."/>
            <person name="Bloem J."/>
            <person name="Labutti K."/>
            <person name="Salamov A."/>
            <person name="Andreopoulos B."/>
            <person name="Baker S."/>
            <person name="Barry K."/>
            <person name="Bills G."/>
            <person name="Bluhm B."/>
            <person name="Cannon C."/>
            <person name="Castanera R."/>
            <person name="Culley D."/>
            <person name="Daum C."/>
            <person name="Ezra D."/>
            <person name="Gonzalez J."/>
            <person name="Henrissat B."/>
            <person name="Kuo A."/>
            <person name="Liang C."/>
            <person name="Lipzen A."/>
            <person name="Lutzoni F."/>
            <person name="Magnuson J."/>
            <person name="Mondo S."/>
            <person name="Nolan M."/>
            <person name="Ohm R."/>
            <person name="Pangilinan J."/>
            <person name="Park H.-J."/>
            <person name="Ramirez L."/>
            <person name="Alfaro M."/>
            <person name="Sun H."/>
            <person name="Tritt A."/>
            <person name="Yoshinaga Y."/>
            <person name="Zwiers L.-H."/>
            <person name="Turgeon B."/>
            <person name="Goodwin S."/>
            <person name="Spatafora J."/>
            <person name="Crous P."/>
            <person name="Grigoriev I."/>
        </authorList>
    </citation>
    <scope>NUCLEOTIDE SEQUENCE</scope>
    <source>
        <strain evidence="2">CBS 379.55</strain>
    </source>
</reference>
<dbReference type="Proteomes" id="UP000800097">
    <property type="component" value="Unassembled WGS sequence"/>
</dbReference>
<gene>
    <name evidence="2" type="ORF">EI97DRAFT_309641</name>
</gene>
<feature type="region of interest" description="Disordered" evidence="1">
    <location>
        <begin position="1"/>
        <end position="49"/>
    </location>
</feature>
<proteinExistence type="predicted"/>
<name>A0A6A6JLH7_WESOR</name>
<accession>A0A6A6JLH7</accession>
<evidence type="ECO:0000313" key="3">
    <source>
        <dbReference type="Proteomes" id="UP000800097"/>
    </source>
</evidence>
<keyword evidence="3" id="KW-1185">Reference proteome</keyword>
<feature type="region of interest" description="Disordered" evidence="1">
    <location>
        <begin position="92"/>
        <end position="117"/>
    </location>
</feature>
<dbReference type="EMBL" id="ML986491">
    <property type="protein sequence ID" value="KAF2277104.1"/>
    <property type="molecule type" value="Genomic_DNA"/>
</dbReference>
<sequence>MTTTRTAYLPQHLPPLPAPLEIRKKPRKRLWFTHRKPPRTQTSDSPGPLDDIISEIARDIRRSPSFDPWEACPEFEDLFTWGILPWSVSHAPSERPLSVRKTRSSRSHTTSSASGSSFSYAMASAGSEDGGECGCHRPPVASRQTSHAVCVSSLLEVSAQPTRAAGSLTSRIVSFRKESRQQEDIVQQHTPAMDGDAESTSRSCRSHGLRKHFFSLSKRRA</sequence>
<dbReference type="RefSeq" id="XP_033654643.1">
    <property type="nucleotide sequence ID" value="XM_033794600.1"/>
</dbReference>
<organism evidence="2 3">
    <name type="scientific">Westerdykella ornata</name>
    <dbReference type="NCBI Taxonomy" id="318751"/>
    <lineage>
        <taxon>Eukaryota</taxon>
        <taxon>Fungi</taxon>
        <taxon>Dikarya</taxon>
        <taxon>Ascomycota</taxon>
        <taxon>Pezizomycotina</taxon>
        <taxon>Dothideomycetes</taxon>
        <taxon>Pleosporomycetidae</taxon>
        <taxon>Pleosporales</taxon>
        <taxon>Sporormiaceae</taxon>
        <taxon>Westerdykella</taxon>
    </lineage>
</organism>
<feature type="compositionally biased region" description="Basic residues" evidence="1">
    <location>
        <begin position="24"/>
        <end position="38"/>
    </location>
</feature>
<evidence type="ECO:0000256" key="1">
    <source>
        <dbReference type="SAM" id="MobiDB-lite"/>
    </source>
</evidence>
<evidence type="ECO:0000313" key="2">
    <source>
        <dbReference type="EMBL" id="KAF2277104.1"/>
    </source>
</evidence>
<protein>
    <submittedName>
        <fullName evidence="2">Uncharacterized protein</fullName>
    </submittedName>
</protein>